<dbReference type="Proteomes" id="UP001500729">
    <property type="component" value="Unassembled WGS sequence"/>
</dbReference>
<evidence type="ECO:0000313" key="2">
    <source>
        <dbReference type="Proteomes" id="UP001500729"/>
    </source>
</evidence>
<sequence>MGLDNARAVADAVLFEGYLLYPYRASALKNRMRWQFGVLAPNSGGAGEPSHARTECLVEPGAEPVFDIRVRFLHLRRHATTPSWDEGVVREIPVAASIRDEGTHEFPWEIGEDGEAGRDERTCRLNGVVRLEVRGVEDASELRKVAVTVENRTPWTPRPGDGRDEMLRRAMVSAHTMLAVQDGGFLSLLDPPQRARAAAKSCRNEHTWPVLVGEPGSNDVVLSAPIILYDHPAVSAQSPGDLFDATEIDEILTLRTMTLTDAEKQEVRETDPRAAELIERTEGLPPEILERLHGTVRFPQREGR</sequence>
<gene>
    <name evidence="1" type="ORF">GCM10009533_21850</name>
</gene>
<keyword evidence="2" id="KW-1185">Reference proteome</keyword>
<dbReference type="RefSeq" id="WP_009945373.1">
    <property type="nucleotide sequence ID" value="NZ_BAAAGS010000011.1"/>
</dbReference>
<protein>
    <submittedName>
        <fullName evidence="1">Uncharacterized protein</fullName>
    </submittedName>
</protein>
<evidence type="ECO:0000313" key="1">
    <source>
        <dbReference type="EMBL" id="GAA0522309.1"/>
    </source>
</evidence>
<proteinExistence type="predicted"/>
<reference evidence="1 2" key="1">
    <citation type="journal article" date="2019" name="Int. J. Syst. Evol. Microbiol.">
        <title>The Global Catalogue of Microorganisms (GCM) 10K type strain sequencing project: providing services to taxonomists for standard genome sequencing and annotation.</title>
        <authorList>
            <consortium name="The Broad Institute Genomics Platform"/>
            <consortium name="The Broad Institute Genome Sequencing Center for Infectious Disease"/>
            <person name="Wu L."/>
            <person name="Ma J."/>
        </authorList>
    </citation>
    <scope>NUCLEOTIDE SEQUENCE [LARGE SCALE GENOMIC DNA]</scope>
    <source>
        <strain evidence="1 2">JCM 10303</strain>
    </source>
</reference>
<organism evidence="1 2">
    <name type="scientific">Saccharopolyspora erythraea</name>
    <name type="common">Streptomyces erythraeus</name>
    <dbReference type="NCBI Taxonomy" id="1836"/>
    <lineage>
        <taxon>Bacteria</taxon>
        <taxon>Bacillati</taxon>
        <taxon>Actinomycetota</taxon>
        <taxon>Actinomycetes</taxon>
        <taxon>Pseudonocardiales</taxon>
        <taxon>Pseudonocardiaceae</taxon>
        <taxon>Saccharopolyspora</taxon>
    </lineage>
</organism>
<dbReference type="EMBL" id="BAAAGS010000011">
    <property type="protein sequence ID" value="GAA0522309.1"/>
    <property type="molecule type" value="Genomic_DNA"/>
</dbReference>
<name>A0ABN1CPD5_SACER</name>
<comment type="caution">
    <text evidence="1">The sequence shown here is derived from an EMBL/GenBank/DDBJ whole genome shotgun (WGS) entry which is preliminary data.</text>
</comment>
<accession>A0ABN1CPD5</accession>